<feature type="compositionally biased region" description="Basic residues" evidence="4">
    <location>
        <begin position="1"/>
        <end position="10"/>
    </location>
</feature>
<feature type="region of interest" description="Disordered" evidence="4">
    <location>
        <begin position="115"/>
        <end position="140"/>
    </location>
</feature>
<feature type="region of interest" description="Disordered" evidence="4">
    <location>
        <begin position="1"/>
        <end position="39"/>
    </location>
</feature>
<feature type="compositionally biased region" description="Low complexity" evidence="4">
    <location>
        <begin position="30"/>
        <end position="39"/>
    </location>
</feature>
<dbReference type="OrthoDB" id="1925036at2759"/>
<organism evidence="6 7">
    <name type="scientific">Adiantum capillus-veneris</name>
    <name type="common">Maidenhair fern</name>
    <dbReference type="NCBI Taxonomy" id="13818"/>
    <lineage>
        <taxon>Eukaryota</taxon>
        <taxon>Viridiplantae</taxon>
        <taxon>Streptophyta</taxon>
        <taxon>Embryophyta</taxon>
        <taxon>Tracheophyta</taxon>
        <taxon>Polypodiopsida</taxon>
        <taxon>Polypodiidae</taxon>
        <taxon>Polypodiales</taxon>
        <taxon>Pteridineae</taxon>
        <taxon>Pteridaceae</taxon>
        <taxon>Vittarioideae</taxon>
        <taxon>Adiantum</taxon>
    </lineage>
</organism>
<proteinExistence type="inferred from homology"/>
<comment type="caution">
    <text evidence="6">The sequence shown here is derived from an EMBL/GenBank/DDBJ whole genome shotgun (WGS) entry which is preliminary data.</text>
</comment>
<dbReference type="Proteomes" id="UP000886520">
    <property type="component" value="Chromosome 25"/>
</dbReference>
<feature type="domain" description="FLZ-type" evidence="5">
    <location>
        <begin position="212"/>
        <end position="256"/>
    </location>
</feature>
<dbReference type="GO" id="GO:0046872">
    <property type="term" value="F:metal ion binding"/>
    <property type="evidence" value="ECO:0007669"/>
    <property type="project" value="UniProtKB-KW"/>
</dbReference>
<dbReference type="Pfam" id="PF04570">
    <property type="entry name" value="zf-FLZ"/>
    <property type="match status" value="1"/>
</dbReference>
<feature type="compositionally biased region" description="Basic residues" evidence="4">
    <location>
        <begin position="86"/>
        <end position="98"/>
    </location>
</feature>
<sequence>MAMLGKRFHRTISMSQIGPSSGLHSEKAQAHPCPAAPSPAFADPSPKLPLILHDSPQKTNEQLLLQAAATQWDALKARQQAEEHHRQQHHHHQHSRNHHPYLHVHHETAASNPWEALKGIGSGPQQDDLNASKQPAAGATNQAEILKNAEAMMMMMMMQQNRSHESSAHSFVKGDDTHVMASSPPNETHLHLGLWSHFPANPRSSPSISGAHFLDACFLCKRRLRHERDIFIYRGDIAFCSEECRHRQILIDETRSSRACRKGGAALGTTP</sequence>
<evidence type="ECO:0000256" key="2">
    <source>
        <dbReference type="ARBA" id="ARBA00022723"/>
    </source>
</evidence>
<dbReference type="PANTHER" id="PTHR47208:SF1">
    <property type="entry name" value="OS02G0174800 PROTEIN"/>
    <property type="match status" value="1"/>
</dbReference>
<evidence type="ECO:0000313" key="7">
    <source>
        <dbReference type="Proteomes" id="UP000886520"/>
    </source>
</evidence>
<keyword evidence="7" id="KW-1185">Reference proteome</keyword>
<evidence type="ECO:0000256" key="3">
    <source>
        <dbReference type="PROSITE-ProRule" id="PRU01131"/>
    </source>
</evidence>
<evidence type="ECO:0000313" key="6">
    <source>
        <dbReference type="EMBL" id="KAI5059341.1"/>
    </source>
</evidence>
<dbReference type="EMBL" id="JABFUD020000025">
    <property type="protein sequence ID" value="KAI5059341.1"/>
    <property type="molecule type" value="Genomic_DNA"/>
</dbReference>
<evidence type="ECO:0000256" key="1">
    <source>
        <dbReference type="ARBA" id="ARBA00009374"/>
    </source>
</evidence>
<dbReference type="InterPro" id="IPR007650">
    <property type="entry name" value="Zf-FLZ_dom"/>
</dbReference>
<dbReference type="PANTHER" id="PTHR47208">
    <property type="entry name" value="OS02G0174800 PROTEIN"/>
    <property type="match status" value="1"/>
</dbReference>
<dbReference type="PROSITE" id="PS51795">
    <property type="entry name" value="ZF_FLZ"/>
    <property type="match status" value="1"/>
</dbReference>
<keyword evidence="2" id="KW-0479">Metal-binding</keyword>
<accession>A0A9D4U350</accession>
<dbReference type="AlphaFoldDB" id="A0A9D4U350"/>
<evidence type="ECO:0000259" key="5">
    <source>
        <dbReference type="PROSITE" id="PS51795"/>
    </source>
</evidence>
<protein>
    <recommendedName>
        <fullName evidence="5">FLZ-type domain-containing protein</fullName>
    </recommendedName>
</protein>
<dbReference type="InterPro" id="IPR044604">
    <property type="entry name" value="FLZ12/13/14"/>
</dbReference>
<reference evidence="6" key="1">
    <citation type="submission" date="2021-01" db="EMBL/GenBank/DDBJ databases">
        <title>Adiantum capillus-veneris genome.</title>
        <authorList>
            <person name="Fang Y."/>
            <person name="Liao Q."/>
        </authorList>
    </citation>
    <scope>NUCLEOTIDE SEQUENCE</scope>
    <source>
        <strain evidence="6">H3</strain>
        <tissue evidence="6">Leaf</tissue>
    </source>
</reference>
<feature type="compositionally biased region" description="Polar residues" evidence="4">
    <location>
        <begin position="12"/>
        <end position="23"/>
    </location>
</feature>
<evidence type="ECO:0000256" key="4">
    <source>
        <dbReference type="SAM" id="MobiDB-lite"/>
    </source>
</evidence>
<feature type="compositionally biased region" description="Polar residues" evidence="4">
    <location>
        <begin position="123"/>
        <end position="140"/>
    </location>
</feature>
<name>A0A9D4U350_ADICA</name>
<feature type="region of interest" description="Disordered" evidence="4">
    <location>
        <begin position="77"/>
        <end position="98"/>
    </location>
</feature>
<gene>
    <name evidence="6" type="ORF">GOP47_0025660</name>
</gene>
<feature type="zinc finger region" description="FLZ-type" evidence="3">
    <location>
        <begin position="212"/>
        <end position="256"/>
    </location>
</feature>
<comment type="similarity">
    <text evidence="1">Belongs to the FLZ family.</text>
</comment>